<evidence type="ECO:0000313" key="3">
    <source>
        <dbReference type="RefSeq" id="XP_033584828.1"/>
    </source>
</evidence>
<dbReference type="EMBL" id="MU003692">
    <property type="protein sequence ID" value="KAF2817864.1"/>
    <property type="molecule type" value="Genomic_DNA"/>
</dbReference>
<dbReference type="OrthoDB" id="428734at2759"/>
<dbReference type="GeneID" id="54465691"/>
<dbReference type="RefSeq" id="XP_033584828.1">
    <property type="nucleotide sequence ID" value="XM_033724798.1"/>
</dbReference>
<gene>
    <name evidence="1 3" type="ORF">BDZ99DRAFT_514080</name>
</gene>
<dbReference type="AlphaFoldDB" id="A0A6A6ZC23"/>
<evidence type="ECO:0000313" key="2">
    <source>
        <dbReference type="Proteomes" id="UP000504636"/>
    </source>
</evidence>
<reference evidence="1 3" key="1">
    <citation type="journal article" date="2020" name="Stud. Mycol.">
        <title>101 Dothideomycetes genomes: a test case for predicting lifestyles and emergence of pathogens.</title>
        <authorList>
            <person name="Haridas S."/>
            <person name="Albert R."/>
            <person name="Binder M."/>
            <person name="Bloem J."/>
            <person name="Labutti K."/>
            <person name="Salamov A."/>
            <person name="Andreopoulos B."/>
            <person name="Baker S."/>
            <person name="Barry K."/>
            <person name="Bills G."/>
            <person name="Bluhm B."/>
            <person name="Cannon C."/>
            <person name="Castanera R."/>
            <person name="Culley D."/>
            <person name="Daum C."/>
            <person name="Ezra D."/>
            <person name="Gonzalez J."/>
            <person name="Henrissat B."/>
            <person name="Kuo A."/>
            <person name="Liang C."/>
            <person name="Lipzen A."/>
            <person name="Lutzoni F."/>
            <person name="Magnuson J."/>
            <person name="Mondo S."/>
            <person name="Nolan M."/>
            <person name="Ohm R."/>
            <person name="Pangilinan J."/>
            <person name="Park H.-J."/>
            <person name="Ramirez L."/>
            <person name="Alfaro M."/>
            <person name="Sun H."/>
            <person name="Tritt A."/>
            <person name="Yoshinaga Y."/>
            <person name="Zwiers L.-H."/>
            <person name="Turgeon B."/>
            <person name="Goodwin S."/>
            <person name="Spatafora J."/>
            <person name="Crous P."/>
            <person name="Grigoriev I."/>
        </authorList>
    </citation>
    <scope>NUCLEOTIDE SEQUENCE</scope>
    <source>
        <strain evidence="1 3">CBS 304.34</strain>
    </source>
</reference>
<evidence type="ECO:0000313" key="1">
    <source>
        <dbReference type="EMBL" id="KAF2817864.1"/>
    </source>
</evidence>
<dbReference type="Proteomes" id="UP000504636">
    <property type="component" value="Unplaced"/>
</dbReference>
<organism evidence="1">
    <name type="scientific">Mytilinidion resinicola</name>
    <dbReference type="NCBI Taxonomy" id="574789"/>
    <lineage>
        <taxon>Eukaryota</taxon>
        <taxon>Fungi</taxon>
        <taxon>Dikarya</taxon>
        <taxon>Ascomycota</taxon>
        <taxon>Pezizomycotina</taxon>
        <taxon>Dothideomycetes</taxon>
        <taxon>Pleosporomycetidae</taxon>
        <taxon>Mytilinidiales</taxon>
        <taxon>Mytilinidiaceae</taxon>
        <taxon>Mytilinidion</taxon>
    </lineage>
</organism>
<proteinExistence type="predicted"/>
<sequence length="118" mass="13544">MTVQNYLLAQLVVRRGLISSPVPGYFARLLPSLDFQNFNSHPSLAHNDYKGVFWPKSRARTIAEKEANLVDRCTTFYKNSKYILLDKHLTDFANTAINRPDMKDEHDVFNGIGRTDRA</sequence>
<dbReference type="InterPro" id="IPR036691">
    <property type="entry name" value="Endo/exonu/phosph_ase_sf"/>
</dbReference>
<name>A0A6A6ZC23_9PEZI</name>
<reference evidence="3" key="3">
    <citation type="submission" date="2025-04" db="UniProtKB">
        <authorList>
            <consortium name="RefSeq"/>
        </authorList>
    </citation>
    <scope>IDENTIFICATION</scope>
    <source>
        <strain evidence="3">CBS 304.34</strain>
    </source>
</reference>
<reference evidence="3" key="2">
    <citation type="submission" date="2020-04" db="EMBL/GenBank/DDBJ databases">
        <authorList>
            <consortium name="NCBI Genome Project"/>
        </authorList>
    </citation>
    <scope>NUCLEOTIDE SEQUENCE</scope>
    <source>
        <strain evidence="3">CBS 304.34</strain>
    </source>
</reference>
<protein>
    <submittedName>
        <fullName evidence="1 3">Uncharacterized protein</fullName>
    </submittedName>
</protein>
<dbReference type="Gene3D" id="3.60.10.10">
    <property type="entry name" value="Endonuclease/exonuclease/phosphatase"/>
    <property type="match status" value="1"/>
</dbReference>
<accession>A0A6A6ZC23</accession>
<keyword evidence="2" id="KW-1185">Reference proteome</keyword>